<evidence type="ECO:0000256" key="2">
    <source>
        <dbReference type="ARBA" id="ARBA00004664"/>
    </source>
</evidence>
<evidence type="ECO:0000256" key="7">
    <source>
        <dbReference type="ARBA" id="ARBA00023141"/>
    </source>
</evidence>
<dbReference type="SUPFAM" id="SSF51366">
    <property type="entry name" value="Ribulose-phoshate binding barrel"/>
    <property type="match status" value="1"/>
</dbReference>
<dbReference type="RefSeq" id="WP_110413591.1">
    <property type="nucleotide sequence ID" value="NZ_QGLK01000005.1"/>
</dbReference>
<keyword evidence="8 9" id="KW-0413">Isomerase</keyword>
<keyword evidence="7 9" id="KW-0057">Aromatic amino acid biosynthesis</keyword>
<evidence type="ECO:0000256" key="9">
    <source>
        <dbReference type="HAMAP-Rule" id="MF_00135"/>
    </source>
</evidence>
<gene>
    <name evidence="9" type="primary">trpF</name>
    <name evidence="11" type="ORF">DKK74_08225</name>
</gene>
<evidence type="ECO:0000313" key="12">
    <source>
        <dbReference type="Proteomes" id="UP000248128"/>
    </source>
</evidence>
<sequence>MAKVIVQIYGIRSVEDARMVIDAGGDHLGVSYGSIKRTPGQLDCAQAKAIFDAIGNDAVKVGLTVAEDIDEISDNLNEALPDVLHLSGDIDAIEPDQIRVLRKRFPSLRIMQAIPVLAGVPLDEQRVMEYVKEYEPVSDFFLIDTKTPEAGDIGATGLTHDRSIDKAIIEATDVPCIIAGGLDEQNVAEAIAQTDPYGVDSFSFTNYSDERGDGLHCKDPQKVIAFVQAARDA</sequence>
<proteinExistence type="inferred from homology"/>
<dbReference type="HAMAP" id="MF_00135">
    <property type="entry name" value="PRAI"/>
    <property type="match status" value="1"/>
</dbReference>
<evidence type="ECO:0000256" key="4">
    <source>
        <dbReference type="ARBA" id="ARBA00022272"/>
    </source>
</evidence>
<evidence type="ECO:0000259" key="10">
    <source>
        <dbReference type="Pfam" id="PF00697"/>
    </source>
</evidence>
<evidence type="ECO:0000256" key="1">
    <source>
        <dbReference type="ARBA" id="ARBA00001164"/>
    </source>
</evidence>
<keyword evidence="6 9" id="KW-0822">Tryptophan biosynthesis</keyword>
<keyword evidence="5 9" id="KW-0028">Amino-acid biosynthesis</keyword>
<dbReference type="PANTHER" id="PTHR42894:SF1">
    <property type="entry name" value="N-(5'-PHOSPHORIBOSYL)ANTHRANILATE ISOMERASE"/>
    <property type="match status" value="1"/>
</dbReference>
<comment type="caution">
    <text evidence="11">The sequence shown here is derived from an EMBL/GenBank/DDBJ whole genome shotgun (WGS) entry which is preliminary data.</text>
</comment>
<dbReference type="UniPathway" id="UPA00035">
    <property type="reaction ID" value="UER00042"/>
</dbReference>
<dbReference type="GO" id="GO:0000162">
    <property type="term" value="P:L-tryptophan biosynthetic process"/>
    <property type="evidence" value="ECO:0007669"/>
    <property type="project" value="UniProtKB-UniRule"/>
</dbReference>
<accession>A0A318MEJ7</accession>
<dbReference type="GO" id="GO:0004640">
    <property type="term" value="F:phosphoribosylanthranilate isomerase activity"/>
    <property type="evidence" value="ECO:0007669"/>
    <property type="project" value="UniProtKB-UniRule"/>
</dbReference>
<dbReference type="EMBL" id="QGLK01000005">
    <property type="protein sequence ID" value="PXY86782.1"/>
    <property type="molecule type" value="Genomic_DNA"/>
</dbReference>
<dbReference type="InterPro" id="IPR044643">
    <property type="entry name" value="TrpF_fam"/>
</dbReference>
<evidence type="ECO:0000256" key="8">
    <source>
        <dbReference type="ARBA" id="ARBA00023235"/>
    </source>
</evidence>
<comment type="catalytic activity">
    <reaction evidence="1 9">
        <text>N-(5-phospho-beta-D-ribosyl)anthranilate = 1-(2-carboxyphenylamino)-1-deoxy-D-ribulose 5-phosphate</text>
        <dbReference type="Rhea" id="RHEA:21540"/>
        <dbReference type="ChEBI" id="CHEBI:18277"/>
        <dbReference type="ChEBI" id="CHEBI:58613"/>
        <dbReference type="EC" id="5.3.1.24"/>
    </reaction>
</comment>
<dbReference type="InterPro" id="IPR013785">
    <property type="entry name" value="Aldolase_TIM"/>
</dbReference>
<dbReference type="OrthoDB" id="3243379at2"/>
<dbReference type="EC" id="5.3.1.24" evidence="3 9"/>
<dbReference type="AlphaFoldDB" id="A0A318MEJ7"/>
<feature type="domain" description="N-(5'phosphoribosyl) anthranilate isomerase (PRAI)" evidence="10">
    <location>
        <begin position="8"/>
        <end position="228"/>
    </location>
</feature>
<comment type="pathway">
    <text evidence="2 9">Amino-acid biosynthesis; L-tryptophan biosynthesis; L-tryptophan from chorismate: step 3/5.</text>
</comment>
<evidence type="ECO:0000313" key="11">
    <source>
        <dbReference type="EMBL" id="PXY86782.1"/>
    </source>
</evidence>
<dbReference type="CDD" id="cd00405">
    <property type="entry name" value="PRAI"/>
    <property type="match status" value="1"/>
</dbReference>
<protein>
    <recommendedName>
        <fullName evidence="4 9">N-(5'-phosphoribosyl)anthranilate isomerase</fullName>
        <shortName evidence="9">PRAI</shortName>
        <ecNumber evidence="3 9">5.3.1.24</ecNumber>
    </recommendedName>
</protein>
<dbReference type="PANTHER" id="PTHR42894">
    <property type="entry name" value="N-(5'-PHOSPHORIBOSYL)ANTHRANILATE ISOMERASE"/>
    <property type="match status" value="1"/>
</dbReference>
<name>A0A318MEJ7_9BIFI</name>
<dbReference type="InterPro" id="IPR001240">
    <property type="entry name" value="PRAI_dom"/>
</dbReference>
<dbReference type="InterPro" id="IPR011060">
    <property type="entry name" value="RibuloseP-bd_barrel"/>
</dbReference>
<dbReference type="Proteomes" id="UP000248128">
    <property type="component" value="Unassembled WGS sequence"/>
</dbReference>
<reference evidence="11 12" key="1">
    <citation type="submission" date="2018-05" db="EMBL/GenBank/DDBJ databases">
        <title>Reference genomes for bee gut microbiota database.</title>
        <authorList>
            <person name="Ellegaard K.M."/>
        </authorList>
    </citation>
    <scope>NUCLEOTIDE SEQUENCE [LARGE SCALE GENOMIC DNA]</scope>
    <source>
        <strain evidence="11 12">ESL0199</strain>
    </source>
</reference>
<evidence type="ECO:0000256" key="6">
    <source>
        <dbReference type="ARBA" id="ARBA00022822"/>
    </source>
</evidence>
<comment type="similarity">
    <text evidence="9">Belongs to the TrpF family.</text>
</comment>
<organism evidence="11 12">
    <name type="scientific">Bifidobacterium asteroides</name>
    <dbReference type="NCBI Taxonomy" id="1684"/>
    <lineage>
        <taxon>Bacteria</taxon>
        <taxon>Bacillati</taxon>
        <taxon>Actinomycetota</taxon>
        <taxon>Actinomycetes</taxon>
        <taxon>Bifidobacteriales</taxon>
        <taxon>Bifidobacteriaceae</taxon>
        <taxon>Bifidobacterium</taxon>
    </lineage>
</organism>
<evidence type="ECO:0000256" key="3">
    <source>
        <dbReference type="ARBA" id="ARBA00012572"/>
    </source>
</evidence>
<evidence type="ECO:0000256" key="5">
    <source>
        <dbReference type="ARBA" id="ARBA00022605"/>
    </source>
</evidence>
<dbReference type="Pfam" id="PF00697">
    <property type="entry name" value="PRAI"/>
    <property type="match status" value="1"/>
</dbReference>
<dbReference type="Gene3D" id="3.20.20.70">
    <property type="entry name" value="Aldolase class I"/>
    <property type="match status" value="1"/>
</dbReference>